<name>A0ABS6ESH8_9FIRM</name>
<gene>
    <name evidence="2" type="ORF">KQI75_05490</name>
</gene>
<evidence type="ECO:0008006" key="4">
    <source>
        <dbReference type="Google" id="ProtNLM"/>
    </source>
</evidence>
<feature type="signal peptide" evidence="1">
    <location>
        <begin position="1"/>
        <end position="25"/>
    </location>
</feature>
<evidence type="ECO:0000313" key="3">
    <source>
        <dbReference type="Proteomes" id="UP000783588"/>
    </source>
</evidence>
<organism evidence="2 3">
    <name type="scientific">Butyricicoccus intestinisimiae</name>
    <dbReference type="NCBI Taxonomy" id="2841509"/>
    <lineage>
        <taxon>Bacteria</taxon>
        <taxon>Bacillati</taxon>
        <taxon>Bacillota</taxon>
        <taxon>Clostridia</taxon>
        <taxon>Eubacteriales</taxon>
        <taxon>Butyricicoccaceae</taxon>
        <taxon>Butyricicoccus</taxon>
    </lineage>
</organism>
<reference evidence="2 3" key="1">
    <citation type="submission" date="2021-06" db="EMBL/GenBank/DDBJ databases">
        <authorList>
            <person name="Sun Q."/>
            <person name="Li D."/>
        </authorList>
    </citation>
    <scope>NUCLEOTIDE SEQUENCE [LARGE SCALE GENOMIC DNA]</scope>
    <source>
        <strain evidence="2 3">MSJd-7</strain>
    </source>
</reference>
<keyword evidence="3" id="KW-1185">Reference proteome</keyword>
<evidence type="ECO:0000313" key="2">
    <source>
        <dbReference type="EMBL" id="MBU5490076.1"/>
    </source>
</evidence>
<evidence type="ECO:0000256" key="1">
    <source>
        <dbReference type="SAM" id="SignalP"/>
    </source>
</evidence>
<dbReference type="Proteomes" id="UP000783588">
    <property type="component" value="Unassembled WGS sequence"/>
</dbReference>
<comment type="caution">
    <text evidence="2">The sequence shown here is derived from an EMBL/GenBank/DDBJ whole genome shotgun (WGS) entry which is preliminary data.</text>
</comment>
<protein>
    <recommendedName>
        <fullName evidence="4">DUF5626 domain-containing protein</fullName>
    </recommendedName>
</protein>
<accession>A0ABS6ESH8</accession>
<sequence>MKKKIFSLIVLCSLLITLLPAKSYAVDTNENPQNIVLTEEDKTTDENLDSLSNENLIASETVEVPISLSLSEFNEIKPELDKYNTPYSVQGSRAIVRVNVTTNIHYVRQLYFSITAHCSKTLLTKITGSITWKYQTSKGYSKANKIYINYKDSFGIPKYTLTCIKYTGKTFSSGKKIRADFNLNIEATGKVSGGTVSRTVTGTIP</sequence>
<keyword evidence="1" id="KW-0732">Signal</keyword>
<proteinExistence type="predicted"/>
<dbReference type="EMBL" id="JAHLQI010000002">
    <property type="protein sequence ID" value="MBU5490076.1"/>
    <property type="molecule type" value="Genomic_DNA"/>
</dbReference>
<dbReference type="RefSeq" id="WP_216469722.1">
    <property type="nucleotide sequence ID" value="NZ_JAHLQI010000002.1"/>
</dbReference>
<feature type="chain" id="PRO_5047487942" description="DUF5626 domain-containing protein" evidence="1">
    <location>
        <begin position="26"/>
        <end position="205"/>
    </location>
</feature>